<gene>
    <name evidence="4" type="ORF">ACFFLH_05295</name>
</gene>
<dbReference type="PROSITE" id="PS51462">
    <property type="entry name" value="NUDIX"/>
    <property type="match status" value="1"/>
</dbReference>
<comment type="cofactor">
    <cofactor evidence="1">
        <name>Mg(2+)</name>
        <dbReference type="ChEBI" id="CHEBI:18420"/>
    </cofactor>
</comment>
<dbReference type="CDD" id="cd04511">
    <property type="entry name" value="NUDIX_Hydrolase"/>
    <property type="match status" value="1"/>
</dbReference>
<dbReference type="EMBL" id="JBHLZN010000001">
    <property type="protein sequence ID" value="MFB9885817.1"/>
    <property type="molecule type" value="Genomic_DNA"/>
</dbReference>
<evidence type="ECO:0000256" key="1">
    <source>
        <dbReference type="ARBA" id="ARBA00001946"/>
    </source>
</evidence>
<dbReference type="Gene3D" id="3.90.79.10">
    <property type="entry name" value="Nucleoside Triphosphate Pyrophosphohydrolase"/>
    <property type="match status" value="1"/>
</dbReference>
<dbReference type="Proteomes" id="UP001589628">
    <property type="component" value="Unassembled WGS sequence"/>
</dbReference>
<dbReference type="InterPro" id="IPR015797">
    <property type="entry name" value="NUDIX_hydrolase-like_dom_sf"/>
</dbReference>
<dbReference type="InterPro" id="IPR000086">
    <property type="entry name" value="NUDIX_hydrolase_dom"/>
</dbReference>
<dbReference type="Pfam" id="PF00293">
    <property type="entry name" value="NUDIX"/>
    <property type="match status" value="1"/>
</dbReference>
<reference evidence="4 5" key="1">
    <citation type="submission" date="2024-09" db="EMBL/GenBank/DDBJ databases">
        <authorList>
            <person name="Sun Q."/>
            <person name="Mori K."/>
        </authorList>
    </citation>
    <scope>NUCLEOTIDE SEQUENCE [LARGE SCALE GENOMIC DNA]</scope>
    <source>
        <strain evidence="4 5">ATCC 51285</strain>
    </source>
</reference>
<organism evidence="4 5">
    <name type="scientific">Balneatrix alpica</name>
    <dbReference type="NCBI Taxonomy" id="75684"/>
    <lineage>
        <taxon>Bacteria</taxon>
        <taxon>Pseudomonadati</taxon>
        <taxon>Pseudomonadota</taxon>
        <taxon>Gammaproteobacteria</taxon>
        <taxon>Oceanospirillales</taxon>
        <taxon>Balneatrichaceae</taxon>
        <taxon>Balneatrix</taxon>
    </lineage>
</organism>
<proteinExistence type="predicted"/>
<dbReference type="RefSeq" id="WP_027313876.1">
    <property type="nucleotide sequence ID" value="NZ_JBHLZN010000001.1"/>
</dbReference>
<dbReference type="Gene3D" id="2.20.70.10">
    <property type="match status" value="1"/>
</dbReference>
<dbReference type="EC" id="3.6.-.-" evidence="4"/>
<feature type="domain" description="Nudix hydrolase" evidence="3">
    <location>
        <begin position="22"/>
        <end position="159"/>
    </location>
</feature>
<dbReference type="InterPro" id="IPR029401">
    <property type="entry name" value="Nudix_N"/>
</dbReference>
<comment type="caution">
    <text evidence="4">The sequence shown here is derived from an EMBL/GenBank/DDBJ whole genome shotgun (WGS) entry which is preliminary data.</text>
</comment>
<dbReference type="GO" id="GO:0016787">
    <property type="term" value="F:hydrolase activity"/>
    <property type="evidence" value="ECO:0007669"/>
    <property type="project" value="UniProtKB-KW"/>
</dbReference>
<evidence type="ECO:0000313" key="5">
    <source>
        <dbReference type="Proteomes" id="UP001589628"/>
    </source>
</evidence>
<dbReference type="PANTHER" id="PTHR43222">
    <property type="entry name" value="NUDIX HYDROLASE 23"/>
    <property type="match status" value="1"/>
</dbReference>
<keyword evidence="5" id="KW-1185">Reference proteome</keyword>
<protein>
    <submittedName>
        <fullName evidence="4">NUDIX hydrolase</fullName>
        <ecNumber evidence="4">3.6.-.-</ecNumber>
    </submittedName>
</protein>
<dbReference type="SUPFAM" id="SSF55811">
    <property type="entry name" value="Nudix"/>
    <property type="match status" value="1"/>
</dbReference>
<dbReference type="PROSITE" id="PS00893">
    <property type="entry name" value="NUDIX_BOX"/>
    <property type="match status" value="1"/>
</dbReference>
<evidence type="ECO:0000313" key="4">
    <source>
        <dbReference type="EMBL" id="MFB9885817.1"/>
    </source>
</evidence>
<dbReference type="InterPro" id="IPR020084">
    <property type="entry name" value="NUDIX_hydrolase_CS"/>
</dbReference>
<evidence type="ECO:0000259" key="3">
    <source>
        <dbReference type="PROSITE" id="PS51462"/>
    </source>
</evidence>
<dbReference type="Pfam" id="PF14803">
    <property type="entry name" value="Zn_ribbon_Nudix"/>
    <property type="match status" value="1"/>
</dbReference>
<evidence type="ECO:0000256" key="2">
    <source>
        <dbReference type="ARBA" id="ARBA00022801"/>
    </source>
</evidence>
<sequence>MNFCSQCAHPLVFQIPHGDDRPRYLCEACGAIHYQNPRIIAGTLPVWQDQVLLCKRAIHPRLGYWTLPAGFMENGETLREAAARETWEEAHAKVEVGEIYTLTSIPHINQVQILYLANLSAPEYSAGPESLEVELFREEQIPWNELAFPTIRNALRFYFADRRQGHFPLRHVDFDRS</sequence>
<keyword evidence="2 4" id="KW-0378">Hydrolase</keyword>
<accession>A0ABV5Z970</accession>
<dbReference type="PANTHER" id="PTHR43222:SF2">
    <property type="entry name" value="NUDIX HYDROLASE 23, CHLOROPLASTIC"/>
    <property type="match status" value="1"/>
</dbReference>
<name>A0ABV5Z970_9GAMM</name>